<dbReference type="GO" id="GO:0046872">
    <property type="term" value="F:metal ion binding"/>
    <property type="evidence" value="ECO:0007669"/>
    <property type="project" value="UniProtKB-KW"/>
</dbReference>
<accession>A0A6V2EYW8</accession>
<dbReference type="PANTHER" id="PTHR12736">
    <property type="entry name" value="LANC-LIKE PROTEIN"/>
    <property type="match status" value="1"/>
</dbReference>
<reference evidence="3" key="1">
    <citation type="submission" date="2021-01" db="EMBL/GenBank/DDBJ databases">
        <authorList>
            <person name="Corre E."/>
            <person name="Pelletier E."/>
            <person name="Niang G."/>
            <person name="Scheremetjew M."/>
            <person name="Finn R."/>
            <person name="Kale V."/>
            <person name="Holt S."/>
            <person name="Cochrane G."/>
            <person name="Meng A."/>
            <person name="Brown T."/>
            <person name="Cohen L."/>
        </authorList>
    </citation>
    <scope>NUCLEOTIDE SEQUENCE</scope>
    <source>
        <strain evidence="3">GSO104</strain>
    </source>
</reference>
<keyword evidence="2" id="KW-0479">Metal-binding</keyword>
<evidence type="ECO:0000256" key="1">
    <source>
        <dbReference type="ARBA" id="ARBA00007179"/>
    </source>
</evidence>
<feature type="binding site" evidence="2">
    <location>
        <position position="369"/>
    </location>
    <ligand>
        <name>Zn(2+)</name>
        <dbReference type="ChEBI" id="CHEBI:29105"/>
    </ligand>
</feature>
<dbReference type="PRINTS" id="PR01950">
    <property type="entry name" value="LANCSUPER"/>
</dbReference>
<dbReference type="PANTHER" id="PTHR12736:SF7">
    <property type="entry name" value="LANC-LIKE PROTEIN 3"/>
    <property type="match status" value="1"/>
</dbReference>
<evidence type="ECO:0000256" key="2">
    <source>
        <dbReference type="PIRSR" id="PIRSR607822-1"/>
    </source>
</evidence>
<sequence length="464" mass="51542">MIRPTKETRCFKNPNILPTASSAQRALTTTMPLTDDTANSNLPDPAIFEQQMQKYLHKYLIPHLDNEIRQTRGADSSVYTGAAGIAYTFAQLSLHHPTVLTSVNLSAKKCFEISRKKLEEAEKEYVSSSDIACSLLCGRAGLICTKIMLSAGMECHDETSQPPDKIVPEYLSLLNGALECDSDEWLYGRAGYLHGLLAIRPYSDTNTKALVDGAIDKIVRRIIVSGTSYARRCGSRSPLMYQWYGEEYLGAAHGVFGIVQQLLLARPALVCVWPHNDLADFDKLVRGTLDYLQDQQIDKPFGNYPPCRGEKDDHLVHFCHGAPGAVFTFLSAHSTYSDTNADDRYLNMACDLAECIWRYGLLRKGPGLCHGIAGNAYCFLALQREDHSNSRKWIRRAAAMASFMDTLPQDKDWLLRPDHPMSLFEGLSGTVLFLADLISALRGMGGDSEGQPPFSPSFPLYELP</sequence>
<dbReference type="SMART" id="SM01260">
    <property type="entry name" value="LANC_like"/>
    <property type="match status" value="1"/>
</dbReference>
<dbReference type="InterPro" id="IPR007822">
    <property type="entry name" value="LANC-like"/>
</dbReference>
<dbReference type="Gene3D" id="1.50.10.10">
    <property type="match status" value="1"/>
</dbReference>
<evidence type="ECO:0008006" key="5">
    <source>
        <dbReference type="Google" id="ProtNLM"/>
    </source>
</evidence>
<gene>
    <name evidence="3" type="ORF">DBRI00130_LOCUS14492</name>
    <name evidence="4" type="ORF">DBRI00130_LOCUS14493</name>
</gene>
<dbReference type="SUPFAM" id="SSF158745">
    <property type="entry name" value="LanC-like"/>
    <property type="match status" value="1"/>
</dbReference>
<dbReference type="AlphaFoldDB" id="A0A6V2EYW8"/>
<dbReference type="Pfam" id="PF05147">
    <property type="entry name" value="LANC_like"/>
    <property type="match status" value="1"/>
</dbReference>
<dbReference type="EMBL" id="HBNS01018142">
    <property type="protein sequence ID" value="CAE4606380.1"/>
    <property type="molecule type" value="Transcribed_RNA"/>
</dbReference>
<feature type="binding site" evidence="2">
    <location>
        <position position="370"/>
    </location>
    <ligand>
        <name>Zn(2+)</name>
        <dbReference type="ChEBI" id="CHEBI:29105"/>
    </ligand>
</feature>
<dbReference type="GO" id="GO:0005975">
    <property type="term" value="P:carbohydrate metabolic process"/>
    <property type="evidence" value="ECO:0007669"/>
    <property type="project" value="InterPro"/>
</dbReference>
<dbReference type="InterPro" id="IPR020464">
    <property type="entry name" value="LanC-like_prot_euk"/>
</dbReference>
<dbReference type="GO" id="GO:0005886">
    <property type="term" value="C:plasma membrane"/>
    <property type="evidence" value="ECO:0007669"/>
    <property type="project" value="TreeGrafter"/>
</dbReference>
<organism evidence="3">
    <name type="scientific">Ditylum brightwellii</name>
    <dbReference type="NCBI Taxonomy" id="49249"/>
    <lineage>
        <taxon>Eukaryota</taxon>
        <taxon>Sar</taxon>
        <taxon>Stramenopiles</taxon>
        <taxon>Ochrophyta</taxon>
        <taxon>Bacillariophyta</taxon>
        <taxon>Mediophyceae</taxon>
        <taxon>Lithodesmiophycidae</taxon>
        <taxon>Lithodesmiales</taxon>
        <taxon>Lithodesmiaceae</taxon>
        <taxon>Ditylum</taxon>
    </lineage>
</organism>
<keyword evidence="2" id="KW-0862">Zinc</keyword>
<evidence type="ECO:0000313" key="4">
    <source>
        <dbReference type="EMBL" id="CAE4606380.1"/>
    </source>
</evidence>
<name>A0A6V2EYW8_9STRA</name>
<evidence type="ECO:0000313" key="3">
    <source>
        <dbReference type="EMBL" id="CAE4606378.1"/>
    </source>
</evidence>
<proteinExistence type="inferred from homology"/>
<dbReference type="GO" id="GO:0031179">
    <property type="term" value="P:peptide modification"/>
    <property type="evidence" value="ECO:0007669"/>
    <property type="project" value="InterPro"/>
</dbReference>
<dbReference type="InterPro" id="IPR012341">
    <property type="entry name" value="6hp_glycosidase-like_sf"/>
</dbReference>
<protein>
    <recommendedName>
        <fullName evidence="5">LanC-like protein 2</fullName>
    </recommendedName>
</protein>
<dbReference type="CDD" id="cd04794">
    <property type="entry name" value="euk_LANCL"/>
    <property type="match status" value="1"/>
</dbReference>
<dbReference type="PRINTS" id="PR01951">
    <property type="entry name" value="LANCEUKARYTE"/>
</dbReference>
<dbReference type="EMBL" id="HBNS01018141">
    <property type="protein sequence ID" value="CAE4606378.1"/>
    <property type="molecule type" value="Transcribed_RNA"/>
</dbReference>
<comment type="similarity">
    <text evidence="1">Belongs to the LanC-like protein family.</text>
</comment>
<feature type="binding site" evidence="2">
    <location>
        <position position="319"/>
    </location>
    <ligand>
        <name>Zn(2+)</name>
        <dbReference type="ChEBI" id="CHEBI:29105"/>
    </ligand>
</feature>